<keyword evidence="5" id="KW-1185">Reference proteome</keyword>
<evidence type="ECO:0000313" key="5">
    <source>
        <dbReference type="Proteomes" id="UP000198312"/>
    </source>
</evidence>
<dbReference type="RefSeq" id="WP_089062533.1">
    <property type="nucleotide sequence ID" value="NZ_CP022315.1"/>
</dbReference>
<dbReference type="OrthoDB" id="9793345at2"/>
<dbReference type="InterPro" id="IPR036291">
    <property type="entry name" value="NAD(P)-bd_dom_sf"/>
</dbReference>
<keyword evidence="2" id="KW-0560">Oxidoreductase</keyword>
<evidence type="ECO:0000256" key="3">
    <source>
        <dbReference type="RuleBase" id="RU000363"/>
    </source>
</evidence>
<evidence type="ECO:0000313" key="4">
    <source>
        <dbReference type="EMBL" id="ASK63274.1"/>
    </source>
</evidence>
<evidence type="ECO:0000256" key="1">
    <source>
        <dbReference type="ARBA" id="ARBA00006484"/>
    </source>
</evidence>
<reference evidence="4 5" key="1">
    <citation type="submission" date="2017-07" db="EMBL/GenBank/DDBJ databases">
        <title>Virgibacillus sp. LM2416.</title>
        <authorList>
            <person name="Tak E.J."/>
            <person name="Bae J.-W."/>
        </authorList>
    </citation>
    <scope>NUCLEOTIDE SEQUENCE [LARGE SCALE GENOMIC DNA]</scope>
    <source>
        <strain evidence="4 5">LM2416</strain>
    </source>
</reference>
<proteinExistence type="inferred from homology"/>
<protein>
    <submittedName>
        <fullName evidence="4">Oxidoreductase</fullName>
    </submittedName>
</protein>
<dbReference type="PRINTS" id="PR00080">
    <property type="entry name" value="SDRFAMILY"/>
</dbReference>
<dbReference type="PROSITE" id="PS00061">
    <property type="entry name" value="ADH_SHORT"/>
    <property type="match status" value="1"/>
</dbReference>
<comment type="similarity">
    <text evidence="1 3">Belongs to the short-chain dehydrogenases/reductases (SDR) family.</text>
</comment>
<dbReference type="KEGG" id="vil:CFK37_14495"/>
<dbReference type="InterPro" id="IPR020904">
    <property type="entry name" value="Sc_DH/Rdtase_CS"/>
</dbReference>
<dbReference type="Gene3D" id="3.40.50.720">
    <property type="entry name" value="NAD(P)-binding Rossmann-like Domain"/>
    <property type="match status" value="1"/>
</dbReference>
<dbReference type="AlphaFoldDB" id="A0A220U4R7"/>
<accession>A0A220U4R7</accession>
<dbReference type="PANTHER" id="PTHR44196:SF1">
    <property type="entry name" value="DEHYDROGENASE_REDUCTASE SDR FAMILY MEMBER 7B"/>
    <property type="match status" value="1"/>
</dbReference>
<dbReference type="EMBL" id="CP022315">
    <property type="protein sequence ID" value="ASK63274.1"/>
    <property type="molecule type" value="Genomic_DNA"/>
</dbReference>
<dbReference type="InterPro" id="IPR002347">
    <property type="entry name" value="SDR_fam"/>
</dbReference>
<evidence type="ECO:0000256" key="2">
    <source>
        <dbReference type="ARBA" id="ARBA00023002"/>
    </source>
</evidence>
<sequence>MNNRVTSKKIIVTGASSGIGERLVWHIAKNGGIPIMLARSIDKLQDIQQRIKESFGIQAYYYQLDLLDEEIRETTVKQILMEHPRVHGLINNAGSGLFEFVESMHFEEAKKMFELNVFALLQTTQQLVSHMLANGGGHIINIASQAGKMATPKSSVYASTKHAVLGFTNALRMEVADRNICVTAVNLGPVRTNFFVDADPSGNYQTQVAAYMLDPDRVAKRVVNYLFKRKREINMPGWMEFGSKLYYLFPGAMEFILKSQFNKK</sequence>
<dbReference type="Proteomes" id="UP000198312">
    <property type="component" value="Chromosome"/>
</dbReference>
<dbReference type="GO" id="GO:0016020">
    <property type="term" value="C:membrane"/>
    <property type="evidence" value="ECO:0007669"/>
    <property type="project" value="TreeGrafter"/>
</dbReference>
<dbReference type="SUPFAM" id="SSF51735">
    <property type="entry name" value="NAD(P)-binding Rossmann-fold domains"/>
    <property type="match status" value="1"/>
</dbReference>
<organism evidence="4 5">
    <name type="scientific">Virgibacillus phasianinus</name>
    <dbReference type="NCBI Taxonomy" id="2017483"/>
    <lineage>
        <taxon>Bacteria</taxon>
        <taxon>Bacillati</taxon>
        <taxon>Bacillota</taxon>
        <taxon>Bacilli</taxon>
        <taxon>Bacillales</taxon>
        <taxon>Bacillaceae</taxon>
        <taxon>Virgibacillus</taxon>
    </lineage>
</organism>
<name>A0A220U4R7_9BACI</name>
<gene>
    <name evidence="4" type="ORF">CFK37_14495</name>
</gene>
<dbReference type="PRINTS" id="PR00081">
    <property type="entry name" value="GDHRDH"/>
</dbReference>
<dbReference type="Pfam" id="PF00106">
    <property type="entry name" value="adh_short"/>
    <property type="match status" value="1"/>
</dbReference>
<dbReference type="PANTHER" id="PTHR44196">
    <property type="entry name" value="DEHYDROGENASE/REDUCTASE SDR FAMILY MEMBER 7B"/>
    <property type="match status" value="1"/>
</dbReference>
<dbReference type="GO" id="GO:0016491">
    <property type="term" value="F:oxidoreductase activity"/>
    <property type="evidence" value="ECO:0007669"/>
    <property type="project" value="UniProtKB-KW"/>
</dbReference>